<sequence length="274" mass="29286">MDNKQDGGDAHDDTMKDANVNVGVYGGESMKEVVGEQNNSQGEFPFVSMSDSTIVAITKNYHTNKKVENEKVPHLKALNSGNLLDDDFLVNLSDPATTTIIQAAKVGAASTKGEEHEEDALPRGGDVITEGGNLSIDVVSGTRNVVTKFVVPPLPKDDIVRPQAGQVRREEVLAKVTLQPADDIVWAKAGQVAEEVHANATGGVKHSEVGPSKKRVGVSNSKDEPPEFVIPPGMVVVEIGDDETTTLAPRKARPKRLGRTKQSSFVVGFGLVWS</sequence>
<protein>
    <submittedName>
        <fullName evidence="2">Uncharacterized protein</fullName>
    </submittedName>
</protein>
<evidence type="ECO:0000313" key="2">
    <source>
        <dbReference type="EMBL" id="KAJ8560748.1"/>
    </source>
</evidence>
<organism evidence="2 3">
    <name type="scientific">Anisodus acutangulus</name>
    <dbReference type="NCBI Taxonomy" id="402998"/>
    <lineage>
        <taxon>Eukaryota</taxon>
        <taxon>Viridiplantae</taxon>
        <taxon>Streptophyta</taxon>
        <taxon>Embryophyta</taxon>
        <taxon>Tracheophyta</taxon>
        <taxon>Spermatophyta</taxon>
        <taxon>Magnoliopsida</taxon>
        <taxon>eudicotyledons</taxon>
        <taxon>Gunneridae</taxon>
        <taxon>Pentapetalae</taxon>
        <taxon>asterids</taxon>
        <taxon>lamiids</taxon>
        <taxon>Solanales</taxon>
        <taxon>Solanaceae</taxon>
        <taxon>Solanoideae</taxon>
        <taxon>Hyoscyameae</taxon>
        <taxon>Anisodus</taxon>
    </lineage>
</organism>
<name>A0A9Q1MLG8_9SOLA</name>
<proteinExistence type="predicted"/>
<accession>A0A9Q1MLG8</accession>
<dbReference type="AlphaFoldDB" id="A0A9Q1MLG8"/>
<keyword evidence="3" id="KW-1185">Reference proteome</keyword>
<reference evidence="3" key="1">
    <citation type="journal article" date="2023" name="Proc. Natl. Acad. Sci. U.S.A.">
        <title>Genomic and structural basis for evolution of tropane alkaloid biosynthesis.</title>
        <authorList>
            <person name="Wanga Y.-J."/>
            <person name="Taina T."/>
            <person name="Yua J.-Y."/>
            <person name="Lia J."/>
            <person name="Xua B."/>
            <person name="Chenc J."/>
            <person name="D'Auriad J.C."/>
            <person name="Huanga J.-P."/>
            <person name="Huanga S.-X."/>
        </authorList>
    </citation>
    <scope>NUCLEOTIDE SEQUENCE [LARGE SCALE GENOMIC DNA]</scope>
    <source>
        <strain evidence="3">cv. KIB-2019</strain>
    </source>
</reference>
<comment type="caution">
    <text evidence="2">The sequence shown here is derived from an EMBL/GenBank/DDBJ whole genome shotgun (WGS) entry which is preliminary data.</text>
</comment>
<dbReference type="EMBL" id="JAJAGQ010000006">
    <property type="protein sequence ID" value="KAJ8560748.1"/>
    <property type="molecule type" value="Genomic_DNA"/>
</dbReference>
<evidence type="ECO:0000313" key="3">
    <source>
        <dbReference type="Proteomes" id="UP001152561"/>
    </source>
</evidence>
<evidence type="ECO:0000256" key="1">
    <source>
        <dbReference type="SAM" id="MobiDB-lite"/>
    </source>
</evidence>
<gene>
    <name evidence="2" type="ORF">K7X08_022608</name>
</gene>
<feature type="region of interest" description="Disordered" evidence="1">
    <location>
        <begin position="203"/>
        <end position="227"/>
    </location>
</feature>
<dbReference type="Proteomes" id="UP001152561">
    <property type="component" value="Unassembled WGS sequence"/>
</dbReference>